<comment type="subcellular location">
    <subcellularLocation>
        <location evidence="11">Nucleus</location>
    </subcellularLocation>
    <subcellularLocation>
        <location evidence="11">Chromosome</location>
        <location evidence="11">Centromere</location>
        <location evidence="11">Kinetochore</location>
    </subcellularLocation>
</comment>
<dbReference type="InterPro" id="IPR045143">
    <property type="entry name" value="Spc25"/>
</dbReference>
<dbReference type="Proteomes" id="UP000005666">
    <property type="component" value="Chromosome 2"/>
</dbReference>
<evidence type="ECO:0000256" key="5">
    <source>
        <dbReference type="ARBA" id="ARBA00022618"/>
    </source>
</evidence>
<evidence type="ECO:0000256" key="10">
    <source>
        <dbReference type="ARBA" id="ARBA00023328"/>
    </source>
</evidence>
<feature type="domain" description="Chromosome segregation protein Spc25 C-terminal" evidence="12">
    <location>
        <begin position="154"/>
        <end position="224"/>
    </location>
</feature>
<evidence type="ECO:0000256" key="8">
    <source>
        <dbReference type="ARBA" id="ARBA00023054"/>
    </source>
</evidence>
<dbReference type="CDD" id="cd23784">
    <property type="entry name" value="RWD_Spc25"/>
    <property type="match status" value="1"/>
</dbReference>
<evidence type="ECO:0000313" key="14">
    <source>
        <dbReference type="Proteomes" id="UP000005666"/>
    </source>
</evidence>
<comment type="subunit">
    <text evidence="3">Component of the NDC80 complex, which consists of NDC80, NUF2, SPC24 and SPC25.</text>
</comment>
<accession>G8BQ47</accession>
<dbReference type="PANTHER" id="PTHR14281">
    <property type="entry name" value="KINETOCHORE PROTEIN SPC25-RELATED"/>
    <property type="match status" value="1"/>
</dbReference>
<keyword evidence="7 11" id="KW-0995">Kinetochore</keyword>
<dbReference type="Gene3D" id="3.30.457.50">
    <property type="entry name" value="Chromosome segregation protein Spc25"/>
    <property type="match status" value="1"/>
</dbReference>
<comment type="similarity">
    <text evidence="2 11">Belongs to the SPC25 family.</text>
</comment>
<evidence type="ECO:0000256" key="1">
    <source>
        <dbReference type="ARBA" id="ARBA00002772"/>
    </source>
</evidence>
<dbReference type="STRING" id="1071381.G8BQ47"/>
<evidence type="ECO:0000256" key="4">
    <source>
        <dbReference type="ARBA" id="ARBA00022454"/>
    </source>
</evidence>
<dbReference type="eggNOG" id="KOG4657">
    <property type="taxonomic scope" value="Eukaryota"/>
</dbReference>
<dbReference type="GO" id="GO:0051301">
    <property type="term" value="P:cell division"/>
    <property type="evidence" value="ECO:0007669"/>
    <property type="project" value="UniProtKB-UniRule"/>
</dbReference>
<evidence type="ECO:0000256" key="9">
    <source>
        <dbReference type="ARBA" id="ARBA00023306"/>
    </source>
</evidence>
<evidence type="ECO:0000256" key="6">
    <source>
        <dbReference type="ARBA" id="ARBA00022776"/>
    </source>
</evidence>
<dbReference type="GO" id="GO:0005634">
    <property type="term" value="C:nucleus"/>
    <property type="evidence" value="ECO:0007669"/>
    <property type="project" value="UniProtKB-SubCell"/>
</dbReference>
<keyword evidence="9 11" id="KW-0131">Cell cycle</keyword>
<evidence type="ECO:0000256" key="11">
    <source>
        <dbReference type="RuleBase" id="RU367150"/>
    </source>
</evidence>
<sequence>MSSTMNDFELLKERMNNFTDTLDMYLDEKVSMAKDLTEDYRASIDALNARSQELAASIQLTQTQIEEMTSQIEVLEAANDTRKTDLLLLQLKSTQLLKNREVLLKETDDVDALLQDKMDKIKRLKEFYLKQNHQDNPEVSLYEKLLGLTIDTSEAGTLRFNFHKLTETQSKVPAYVVLDVSKQEYQILNSVPAIDANSLASILGDLNKTNNIAQFLLSTREQLQQSLTQ</sequence>
<dbReference type="RefSeq" id="XP_003684562.1">
    <property type="nucleotide sequence ID" value="XM_003684514.1"/>
</dbReference>
<evidence type="ECO:0000259" key="12">
    <source>
        <dbReference type="Pfam" id="PF08234"/>
    </source>
</evidence>
<keyword evidence="14" id="KW-1185">Reference proteome</keyword>
<keyword evidence="10 11" id="KW-0137">Centromere</keyword>
<keyword evidence="4 11" id="KW-0158">Chromosome</keyword>
<proteinExistence type="inferred from homology"/>
<evidence type="ECO:0000256" key="3">
    <source>
        <dbReference type="ARBA" id="ARBA00011562"/>
    </source>
</evidence>
<dbReference type="OrthoDB" id="4056921at2759"/>
<dbReference type="GO" id="GO:0007059">
    <property type="term" value="P:chromosome segregation"/>
    <property type="evidence" value="ECO:0007669"/>
    <property type="project" value="InterPro"/>
</dbReference>
<dbReference type="AlphaFoldDB" id="G8BQ47"/>
<evidence type="ECO:0000256" key="7">
    <source>
        <dbReference type="ARBA" id="ARBA00022838"/>
    </source>
</evidence>
<keyword evidence="11" id="KW-0539">Nucleus</keyword>
<keyword evidence="8" id="KW-0175">Coiled coil</keyword>
<dbReference type="GO" id="GO:0031262">
    <property type="term" value="C:Ndc80 complex"/>
    <property type="evidence" value="ECO:0007669"/>
    <property type="project" value="InterPro"/>
</dbReference>
<dbReference type="HOGENOM" id="CLU_085127_1_0_1"/>
<dbReference type="Pfam" id="PF08234">
    <property type="entry name" value="Spindle_Spc25"/>
    <property type="match status" value="1"/>
</dbReference>
<organism evidence="13 14">
    <name type="scientific">Tetrapisispora phaffii (strain ATCC 24235 / CBS 4417 / NBRC 1672 / NRRL Y-8282 / UCD 70-5)</name>
    <name type="common">Yeast</name>
    <name type="synonym">Fabospora phaffii</name>
    <dbReference type="NCBI Taxonomy" id="1071381"/>
    <lineage>
        <taxon>Eukaryota</taxon>
        <taxon>Fungi</taxon>
        <taxon>Dikarya</taxon>
        <taxon>Ascomycota</taxon>
        <taxon>Saccharomycotina</taxon>
        <taxon>Saccharomycetes</taxon>
        <taxon>Saccharomycetales</taxon>
        <taxon>Saccharomycetaceae</taxon>
        <taxon>Tetrapisispora</taxon>
    </lineage>
</organism>
<keyword evidence="5 11" id="KW-0132">Cell division</keyword>
<gene>
    <name evidence="13" type="primary">TPHA0B04590</name>
    <name evidence="13" type="ordered locus">TPHA_0B04590</name>
</gene>
<evidence type="ECO:0000256" key="2">
    <source>
        <dbReference type="ARBA" id="ARBA00006379"/>
    </source>
</evidence>
<dbReference type="GeneID" id="11532811"/>
<evidence type="ECO:0000313" key="13">
    <source>
        <dbReference type="EMBL" id="CCE62128.1"/>
    </source>
</evidence>
<dbReference type="OMA" id="FRMNLAD"/>
<reference evidence="13 14" key="1">
    <citation type="journal article" date="2011" name="Proc. Natl. Acad. Sci. U.S.A.">
        <title>Evolutionary erosion of yeast sex chromosomes by mating-type switching accidents.</title>
        <authorList>
            <person name="Gordon J.L."/>
            <person name="Armisen D."/>
            <person name="Proux-Wera E."/>
            <person name="Oheigeartaigh S.S."/>
            <person name="Byrne K.P."/>
            <person name="Wolfe K.H."/>
        </authorList>
    </citation>
    <scope>NUCLEOTIDE SEQUENCE [LARGE SCALE GENOMIC DNA]</scope>
    <source>
        <strain evidence="14">ATCC 24235 / CBS 4417 / NBRC 1672 / NRRL Y-8282 / UCD 70-5</strain>
    </source>
</reference>
<dbReference type="KEGG" id="tpf:TPHA_0B04590"/>
<comment type="function">
    <text evidence="1 11">Acts as a component of the essential kinetochore-associated NDC80 complex, which is required for chromosome segregation and spindle checkpoint activity.</text>
</comment>
<dbReference type="EMBL" id="HE612857">
    <property type="protein sequence ID" value="CCE62128.1"/>
    <property type="molecule type" value="Genomic_DNA"/>
</dbReference>
<name>G8BQ47_TETPH</name>
<dbReference type="InterPro" id="IPR013255">
    <property type="entry name" value="Spc25_C"/>
</dbReference>
<protein>
    <recommendedName>
        <fullName evidence="11">Kinetochore protein SPC25</fullName>
    </recommendedName>
</protein>
<dbReference type="PANTHER" id="PTHR14281:SF0">
    <property type="entry name" value="KINETOCHORE PROTEIN SPC25"/>
    <property type="match status" value="1"/>
</dbReference>
<keyword evidence="6 11" id="KW-0498">Mitosis</keyword>